<reference evidence="1" key="1">
    <citation type="submission" date="2020-03" db="EMBL/GenBank/DDBJ databases">
        <title>The deep terrestrial virosphere.</title>
        <authorList>
            <person name="Holmfeldt K."/>
            <person name="Nilsson E."/>
            <person name="Simone D."/>
            <person name="Lopez-Fernandez M."/>
            <person name="Wu X."/>
            <person name="de Brujin I."/>
            <person name="Lundin D."/>
            <person name="Andersson A."/>
            <person name="Bertilsson S."/>
            <person name="Dopson M."/>
        </authorList>
    </citation>
    <scope>NUCLEOTIDE SEQUENCE</scope>
    <source>
        <strain evidence="1">MM415B01970</strain>
    </source>
</reference>
<dbReference type="EMBL" id="MT141188">
    <property type="protein sequence ID" value="QJA55888.1"/>
    <property type="molecule type" value="Genomic_DNA"/>
</dbReference>
<dbReference type="AlphaFoldDB" id="A0A6M3IFC8"/>
<accession>A0A6M3IFC8</accession>
<protein>
    <submittedName>
        <fullName evidence="1">Uncharacterized protein</fullName>
    </submittedName>
</protein>
<gene>
    <name evidence="1" type="ORF">MM415B01970_0002</name>
</gene>
<name>A0A6M3IFC8_9ZZZZ</name>
<organism evidence="1">
    <name type="scientific">viral metagenome</name>
    <dbReference type="NCBI Taxonomy" id="1070528"/>
    <lineage>
        <taxon>unclassified sequences</taxon>
        <taxon>metagenomes</taxon>
        <taxon>organismal metagenomes</taxon>
    </lineage>
</organism>
<evidence type="ECO:0000313" key="1">
    <source>
        <dbReference type="EMBL" id="QJA55888.1"/>
    </source>
</evidence>
<sequence length="121" mass="12710">MANKLFSLEEVAAFRDRTHISEQASTIVNHSVTITLAASVGRKHYISQITLVGTAGTGAAESIVIKKGTTDSYSDTFTVGTRFSQPFYGDGWVGNEGEAVSIVASATNLTAAKLSVVGKVK</sequence>
<proteinExistence type="predicted"/>